<evidence type="ECO:0000256" key="8">
    <source>
        <dbReference type="PROSITE-ProRule" id="PRU00108"/>
    </source>
</evidence>
<sequence>MELNNNFRRPESHVAQQSRRDKLRVQHLEDPYPSNLEQLSAVRNNVRYGNISYDHPAVFSSEMLNFATTNSQSLLAHKDAAMVMMHQESPDTPMAADPIASNFSPPSKASGGGDPQNCSVWKSIGSQQSCDWIVNYSSGTASNNQNPMFVGEGLSGSLNMKPSYNGNYQDVQSSLTNPSSEISSQNSHKHYEEVHFNSPPLYPNTLQDVVTSATTSTSTQGLEMASIVQQNIRDAGRGSWEDGGGGNELLLLPSYANQSDLLRLNNAFARINRPVEGCHQWNGELGFLANKSERDLRTLMSDSNTQGLALSLSSVPPAKTHVAQFGEKSDSEHGHSRAGGVFGDIPDSKNLKSDYLCSEFEPTNVGTTKVFGNTRQDAAAAGSLAFAHRNTGPLGPFTGYATILKNSKFLKPAQQLLDEFCSATGPKSDKISKEVRVSAVAHVNAAEFGAKGGDSGVSSPTFYSSNEISGEVGAGSSSSESYRPEYQQKKARLLYMQEEVCRRYKQYHQQMQMVVSSFESVAGLTAATPYVSLALKTVSSHFRSLKNAISDQLRHIRKALGEDLSSPSPTTGTSSNKGDPTTARLKLIDHSFQKHKSGGGGGGGNLGFFEPQQHVWRPQRGLPERSVAILRAWLFEHFLHPYPTDTDKHMLATQTGLTRNQVSNWFINARVRVWKPMVEEIHSLETKGLGEANSNPGRNDGKPATVGASRPNDNQQLTNRLSINAMSNKQLECSEIGSLDGQSAEHWNQEKRSRVECQIPGSMDGSLMGFVPYHRSGGLEIGGLGAVSLTLGLRQSAESAQQQQLQQQQEHQLRQHFGSQMVHDFVG</sequence>
<evidence type="ECO:0000256" key="2">
    <source>
        <dbReference type="ARBA" id="ARBA00006454"/>
    </source>
</evidence>
<keyword evidence="6" id="KW-0804">Transcription</keyword>
<evidence type="ECO:0000256" key="3">
    <source>
        <dbReference type="ARBA" id="ARBA00023015"/>
    </source>
</evidence>
<feature type="region of interest" description="Disordered" evidence="9">
    <location>
        <begin position="96"/>
        <end position="117"/>
    </location>
</feature>
<dbReference type="InterPro" id="IPR008422">
    <property type="entry name" value="KN_HD"/>
</dbReference>
<dbReference type="GO" id="GO:0005634">
    <property type="term" value="C:nucleus"/>
    <property type="evidence" value="ECO:0007669"/>
    <property type="project" value="UniProtKB-SubCell"/>
</dbReference>
<dbReference type="Gene3D" id="1.10.10.60">
    <property type="entry name" value="Homeodomain-like"/>
    <property type="match status" value="1"/>
</dbReference>
<feature type="domain" description="Homeobox" evidence="10">
    <location>
        <begin position="613"/>
        <end position="676"/>
    </location>
</feature>
<dbReference type="InterPro" id="IPR050224">
    <property type="entry name" value="TALE_homeobox"/>
</dbReference>
<evidence type="ECO:0000313" key="11">
    <source>
        <dbReference type="EMBL" id="MPA32791.1"/>
    </source>
</evidence>
<evidence type="ECO:0000259" key="10">
    <source>
        <dbReference type="PROSITE" id="PS50071"/>
    </source>
</evidence>
<dbReference type="CDD" id="cd00086">
    <property type="entry name" value="homeodomain"/>
    <property type="match status" value="1"/>
</dbReference>
<dbReference type="PROSITE" id="PS50071">
    <property type="entry name" value="HOMEOBOX_2"/>
    <property type="match status" value="1"/>
</dbReference>
<feature type="region of interest" description="Disordered" evidence="9">
    <location>
        <begin position="686"/>
        <end position="715"/>
    </location>
</feature>
<dbReference type="InterPro" id="IPR006563">
    <property type="entry name" value="POX_dom"/>
</dbReference>
<feature type="region of interest" description="Disordered" evidence="9">
    <location>
        <begin position="560"/>
        <end position="582"/>
    </location>
</feature>
<name>A0A5B6YMC3_DAVIN</name>
<gene>
    <name evidence="11" type="ORF">Din_002232</name>
</gene>
<feature type="compositionally biased region" description="Low complexity" evidence="9">
    <location>
        <begin position="565"/>
        <end position="575"/>
    </location>
</feature>
<feature type="compositionally biased region" description="Basic and acidic residues" evidence="9">
    <location>
        <begin position="8"/>
        <end position="22"/>
    </location>
</feature>
<accession>A0A5B6YMC3</accession>
<keyword evidence="3" id="KW-0805">Transcription regulation</keyword>
<evidence type="ECO:0000256" key="5">
    <source>
        <dbReference type="ARBA" id="ARBA00023155"/>
    </source>
</evidence>
<dbReference type="AlphaFoldDB" id="A0A5B6YMC3"/>
<feature type="region of interest" description="Disordered" evidence="9">
    <location>
        <begin position="1"/>
        <end position="22"/>
    </location>
</feature>
<dbReference type="GO" id="GO:0006355">
    <property type="term" value="P:regulation of DNA-templated transcription"/>
    <property type="evidence" value="ECO:0007669"/>
    <property type="project" value="InterPro"/>
</dbReference>
<comment type="similarity">
    <text evidence="2">Belongs to the TALE/BELL homeobox family.</text>
</comment>
<dbReference type="SUPFAM" id="SSF46689">
    <property type="entry name" value="Homeodomain-like"/>
    <property type="match status" value="1"/>
</dbReference>
<dbReference type="Pfam" id="PF05920">
    <property type="entry name" value="Homeobox_KN"/>
    <property type="match status" value="1"/>
</dbReference>
<dbReference type="InterPro" id="IPR009057">
    <property type="entry name" value="Homeodomain-like_sf"/>
</dbReference>
<feature type="DNA-binding region" description="Homeobox" evidence="8">
    <location>
        <begin position="615"/>
        <end position="677"/>
    </location>
</feature>
<proteinExistence type="inferred from homology"/>
<keyword evidence="7 8" id="KW-0539">Nucleus</keyword>
<evidence type="ECO:0000256" key="6">
    <source>
        <dbReference type="ARBA" id="ARBA00023163"/>
    </source>
</evidence>
<reference evidence="11" key="1">
    <citation type="submission" date="2019-08" db="EMBL/GenBank/DDBJ databases">
        <title>Reference gene set and small RNA set construction with multiple tissues from Davidia involucrata Baill.</title>
        <authorList>
            <person name="Yang H."/>
            <person name="Zhou C."/>
            <person name="Li G."/>
            <person name="Wang J."/>
            <person name="Gao P."/>
            <person name="Wang M."/>
            <person name="Wang R."/>
            <person name="Zhao Y."/>
        </authorList>
    </citation>
    <scope>NUCLEOTIDE SEQUENCE</scope>
    <source>
        <tissue evidence="11">Mixed with DoveR01_LX</tissue>
    </source>
</reference>
<dbReference type="EMBL" id="GHES01002232">
    <property type="protein sequence ID" value="MPA32791.1"/>
    <property type="molecule type" value="Transcribed_RNA"/>
</dbReference>
<evidence type="ECO:0000256" key="9">
    <source>
        <dbReference type="SAM" id="MobiDB-lite"/>
    </source>
</evidence>
<dbReference type="GO" id="GO:0003677">
    <property type="term" value="F:DNA binding"/>
    <property type="evidence" value="ECO:0007669"/>
    <property type="project" value="UniProtKB-UniRule"/>
</dbReference>
<evidence type="ECO:0000256" key="7">
    <source>
        <dbReference type="ARBA" id="ARBA00023242"/>
    </source>
</evidence>
<keyword evidence="5 8" id="KW-0371">Homeobox</keyword>
<evidence type="ECO:0000256" key="1">
    <source>
        <dbReference type="ARBA" id="ARBA00004123"/>
    </source>
</evidence>
<dbReference type="SMART" id="SM00574">
    <property type="entry name" value="POX"/>
    <property type="match status" value="1"/>
</dbReference>
<comment type="subcellular location">
    <subcellularLocation>
        <location evidence="1 8">Nucleus</location>
    </subcellularLocation>
</comment>
<evidence type="ECO:0000256" key="4">
    <source>
        <dbReference type="ARBA" id="ARBA00023125"/>
    </source>
</evidence>
<keyword evidence="4 8" id="KW-0238">DNA-binding</keyword>
<dbReference type="SMART" id="SM00389">
    <property type="entry name" value="HOX"/>
    <property type="match status" value="1"/>
</dbReference>
<protein>
    <submittedName>
        <fullName evidence="11">Putative BEL1-like homeodomain protein 9</fullName>
    </submittedName>
</protein>
<organism evidence="11">
    <name type="scientific">Davidia involucrata</name>
    <name type="common">Dove tree</name>
    <dbReference type="NCBI Taxonomy" id="16924"/>
    <lineage>
        <taxon>Eukaryota</taxon>
        <taxon>Viridiplantae</taxon>
        <taxon>Streptophyta</taxon>
        <taxon>Embryophyta</taxon>
        <taxon>Tracheophyta</taxon>
        <taxon>Spermatophyta</taxon>
        <taxon>Magnoliopsida</taxon>
        <taxon>eudicotyledons</taxon>
        <taxon>Gunneridae</taxon>
        <taxon>Pentapetalae</taxon>
        <taxon>asterids</taxon>
        <taxon>Cornales</taxon>
        <taxon>Nyssaceae</taxon>
        <taxon>Davidia</taxon>
    </lineage>
</organism>
<dbReference type="InterPro" id="IPR001356">
    <property type="entry name" value="HD"/>
</dbReference>
<dbReference type="PANTHER" id="PTHR11850">
    <property type="entry name" value="HOMEOBOX PROTEIN TRANSCRIPTION FACTORS"/>
    <property type="match status" value="1"/>
</dbReference>
<dbReference type="Pfam" id="PF07526">
    <property type="entry name" value="POX"/>
    <property type="match status" value="1"/>
</dbReference>
<dbReference type="FunFam" id="1.10.10.60:FF:000117">
    <property type="entry name" value="BEL1-like homeodomain protein 9"/>
    <property type="match status" value="1"/>
</dbReference>